<keyword evidence="7" id="KW-0240">DNA-directed RNA polymerase</keyword>
<dbReference type="GO" id="GO:0016987">
    <property type="term" value="F:sigma factor activity"/>
    <property type="evidence" value="ECO:0007669"/>
    <property type="project" value="UniProtKB-KW"/>
</dbReference>
<feature type="domain" description="RNA polymerase sigma-70 region 2" evidence="5">
    <location>
        <begin position="23"/>
        <end position="90"/>
    </location>
</feature>
<dbReference type="OrthoDB" id="9784272at2"/>
<evidence type="ECO:0000313" key="9">
    <source>
        <dbReference type="Proteomes" id="UP000075418"/>
    </source>
</evidence>
<dbReference type="GO" id="GO:0000428">
    <property type="term" value="C:DNA-directed RNA polymerase complex"/>
    <property type="evidence" value="ECO:0007669"/>
    <property type="project" value="UniProtKB-KW"/>
</dbReference>
<gene>
    <name evidence="8" type="ORF">A0131_02600</name>
    <name evidence="7" type="ORF">SKL01_06680</name>
</gene>
<reference evidence="7 10" key="2">
    <citation type="submission" date="2019-07" db="EMBL/GenBank/DDBJ databases">
        <title>Whole genome shotgun sequence of Staphylococcus kloosii NBRC 109624.</title>
        <authorList>
            <person name="Hosoyama A."/>
            <person name="Uohara A."/>
            <person name="Ohji S."/>
            <person name="Ichikawa N."/>
        </authorList>
    </citation>
    <scope>NUCLEOTIDE SEQUENCE [LARGE SCALE GENOMIC DNA]</scope>
    <source>
        <strain evidence="7 10">NBRC 109624</strain>
    </source>
</reference>
<dbReference type="KEGG" id="skl:C7J89_02500"/>
<dbReference type="InterPro" id="IPR007627">
    <property type="entry name" value="RNA_pol_sigma70_r2"/>
</dbReference>
<dbReference type="PANTHER" id="PTHR43133:SF62">
    <property type="entry name" value="RNA POLYMERASE SIGMA FACTOR SIGZ"/>
    <property type="match status" value="1"/>
</dbReference>
<dbReference type="InterPro" id="IPR013325">
    <property type="entry name" value="RNA_pol_sigma_r2"/>
</dbReference>
<dbReference type="Gene3D" id="1.10.10.10">
    <property type="entry name" value="Winged helix-like DNA-binding domain superfamily/Winged helix DNA-binding domain"/>
    <property type="match status" value="1"/>
</dbReference>
<evidence type="ECO:0000313" key="8">
    <source>
        <dbReference type="EMBL" id="KYH13697.1"/>
    </source>
</evidence>
<accession>A0A151A307</accession>
<evidence type="ECO:0000259" key="5">
    <source>
        <dbReference type="Pfam" id="PF04542"/>
    </source>
</evidence>
<dbReference type="Proteomes" id="UP000321040">
    <property type="component" value="Unassembled WGS sequence"/>
</dbReference>
<feature type="domain" description="RNA polymerase sigma factor 70 region 4 type 2" evidence="6">
    <location>
        <begin position="120"/>
        <end position="172"/>
    </location>
</feature>
<dbReference type="Proteomes" id="UP000075418">
    <property type="component" value="Unassembled WGS sequence"/>
</dbReference>
<dbReference type="SUPFAM" id="SSF88659">
    <property type="entry name" value="Sigma3 and sigma4 domains of RNA polymerase sigma factors"/>
    <property type="match status" value="1"/>
</dbReference>
<reference evidence="8 9" key="1">
    <citation type="submission" date="2016-02" db="EMBL/GenBank/DDBJ databases">
        <title>Draft genome sequence of hydrocarbon degrading Staphylococcus saprophyticus Strain CNV2, isolated from crude-oil contaminated soil from Noonmati Oil Refinery, Guwahati, Assam, India.</title>
        <authorList>
            <person name="Mukherjee A."/>
            <person name="Chettri B."/>
            <person name="Langpoklakpam J."/>
            <person name="Singh A.K."/>
            <person name="Chattopadhyay D.J."/>
        </authorList>
    </citation>
    <scope>NUCLEOTIDE SEQUENCE [LARGE SCALE GENOMIC DNA]</scope>
    <source>
        <strain evidence="8 9">CNV2</strain>
    </source>
</reference>
<dbReference type="GO" id="GO:0003677">
    <property type="term" value="F:DNA binding"/>
    <property type="evidence" value="ECO:0007669"/>
    <property type="project" value="InterPro"/>
</dbReference>
<evidence type="ECO:0000259" key="6">
    <source>
        <dbReference type="Pfam" id="PF08281"/>
    </source>
</evidence>
<keyword evidence="2" id="KW-0805">Transcription regulation</keyword>
<dbReference type="RefSeq" id="WP_061853928.1">
    <property type="nucleotide sequence ID" value="NZ_BKAQ01000005.1"/>
</dbReference>
<dbReference type="Pfam" id="PF04542">
    <property type="entry name" value="Sigma70_r2"/>
    <property type="match status" value="1"/>
</dbReference>
<name>A0A151A307_9STAP</name>
<proteinExistence type="inferred from homology"/>
<evidence type="ECO:0000256" key="2">
    <source>
        <dbReference type="ARBA" id="ARBA00023015"/>
    </source>
</evidence>
<evidence type="ECO:0000313" key="7">
    <source>
        <dbReference type="EMBL" id="GEP81490.1"/>
    </source>
</evidence>
<dbReference type="EMBL" id="BKAQ01000005">
    <property type="protein sequence ID" value="GEP81490.1"/>
    <property type="molecule type" value="Genomic_DNA"/>
</dbReference>
<keyword evidence="4" id="KW-0804">Transcription</keyword>
<dbReference type="GO" id="GO:0006352">
    <property type="term" value="P:DNA-templated transcription initiation"/>
    <property type="evidence" value="ECO:0007669"/>
    <property type="project" value="InterPro"/>
</dbReference>
<protein>
    <submittedName>
        <fullName evidence="7">DNA-directed RNA polymerase sigma-70 factor</fullName>
    </submittedName>
    <submittedName>
        <fullName evidence="8">RNA polymerase subunit sigma</fullName>
    </submittedName>
</protein>
<dbReference type="SUPFAM" id="SSF88946">
    <property type="entry name" value="Sigma2 domain of RNA polymerase sigma factors"/>
    <property type="match status" value="1"/>
</dbReference>
<comment type="caution">
    <text evidence="8">The sequence shown here is derived from an EMBL/GenBank/DDBJ whole genome shotgun (WGS) entry which is preliminary data.</text>
</comment>
<evidence type="ECO:0000256" key="3">
    <source>
        <dbReference type="ARBA" id="ARBA00023082"/>
    </source>
</evidence>
<comment type="similarity">
    <text evidence="1">Belongs to the sigma-70 factor family. ECF subfamily.</text>
</comment>
<dbReference type="Pfam" id="PF08281">
    <property type="entry name" value="Sigma70_r4_2"/>
    <property type="match status" value="1"/>
</dbReference>
<dbReference type="Gene3D" id="1.10.1740.10">
    <property type="match status" value="1"/>
</dbReference>
<organism evidence="8 9">
    <name type="scientific">Staphylococcus kloosii</name>
    <dbReference type="NCBI Taxonomy" id="29384"/>
    <lineage>
        <taxon>Bacteria</taxon>
        <taxon>Bacillati</taxon>
        <taxon>Bacillota</taxon>
        <taxon>Bacilli</taxon>
        <taxon>Bacillales</taxon>
        <taxon>Staphylococcaceae</taxon>
        <taxon>Staphylococcus</taxon>
    </lineage>
</organism>
<evidence type="ECO:0000256" key="4">
    <source>
        <dbReference type="ARBA" id="ARBA00023163"/>
    </source>
</evidence>
<keyword evidence="10" id="KW-1185">Reference proteome</keyword>
<dbReference type="InterPro" id="IPR013324">
    <property type="entry name" value="RNA_pol_sigma_r3/r4-like"/>
</dbReference>
<dbReference type="InterPro" id="IPR013249">
    <property type="entry name" value="RNA_pol_sigma70_r4_t2"/>
</dbReference>
<dbReference type="PANTHER" id="PTHR43133">
    <property type="entry name" value="RNA POLYMERASE ECF-TYPE SIGMA FACTO"/>
    <property type="match status" value="1"/>
</dbReference>
<dbReference type="CDD" id="cd06171">
    <property type="entry name" value="Sigma70_r4"/>
    <property type="match status" value="1"/>
</dbReference>
<keyword evidence="3" id="KW-0731">Sigma factor</keyword>
<dbReference type="InterPro" id="IPR039425">
    <property type="entry name" value="RNA_pol_sigma-70-like"/>
</dbReference>
<evidence type="ECO:0000256" key="1">
    <source>
        <dbReference type="ARBA" id="ARBA00010641"/>
    </source>
</evidence>
<dbReference type="EMBL" id="LUGM01000002">
    <property type="protein sequence ID" value="KYH13697.1"/>
    <property type="molecule type" value="Genomic_DNA"/>
</dbReference>
<dbReference type="InterPro" id="IPR014284">
    <property type="entry name" value="RNA_pol_sigma-70_dom"/>
</dbReference>
<dbReference type="AlphaFoldDB" id="A0A151A307"/>
<sequence>MLDENELYQLIVEHKDSASLEKLYDRYESLLYNLAYKITQDQQSSEEVLQDIFMKIWHQKAIFKPEKGKLSTWLITLCRNRAIDILRQRKDIERSFDEEFHGIETNSPPEYDLLDKECSEELQKIISYLSKDQQTIISLFYFKGLSQQEIADKLKMPLGTVKSRLRLSIKHLNDYLKNILRRESEENER</sequence>
<dbReference type="GeneID" id="69904194"/>
<dbReference type="NCBIfam" id="TIGR02937">
    <property type="entry name" value="sigma70-ECF"/>
    <property type="match status" value="1"/>
</dbReference>
<dbReference type="InterPro" id="IPR036388">
    <property type="entry name" value="WH-like_DNA-bd_sf"/>
</dbReference>
<evidence type="ECO:0000313" key="10">
    <source>
        <dbReference type="Proteomes" id="UP000321040"/>
    </source>
</evidence>